<dbReference type="RefSeq" id="WP_128767867.1">
    <property type="nucleotide sequence ID" value="NZ_RXOC01000002.1"/>
</dbReference>
<dbReference type="GO" id="GO:0008781">
    <property type="term" value="F:N-acylneuraminate cytidylyltransferase activity"/>
    <property type="evidence" value="ECO:0007669"/>
    <property type="project" value="TreeGrafter"/>
</dbReference>
<dbReference type="CDD" id="cd02513">
    <property type="entry name" value="CMP-NeuAc_Synthase"/>
    <property type="match status" value="1"/>
</dbReference>
<dbReference type="InterPro" id="IPR003329">
    <property type="entry name" value="Cytidylyl_trans"/>
</dbReference>
<comment type="caution">
    <text evidence="1">The sequence shown here is derived from an EMBL/GenBank/DDBJ whole genome shotgun (WGS) entry which is preliminary data.</text>
</comment>
<name>A0A4Q0MDX0_9SPHI</name>
<dbReference type="PANTHER" id="PTHR21485">
    <property type="entry name" value="HAD SUPERFAMILY MEMBERS CMAS AND KDSC"/>
    <property type="match status" value="1"/>
</dbReference>
<gene>
    <name evidence="1" type="ORF">EKH83_02735</name>
</gene>
<dbReference type="Pfam" id="PF02348">
    <property type="entry name" value="CTP_transf_3"/>
    <property type="match status" value="1"/>
</dbReference>
<dbReference type="AlphaFoldDB" id="A0A4Q0MDX0"/>
<sequence length="229" mass="26162">MKDTLVIIPARGGSKGIPRKNIKLLDGKPLIQYSIDFALEFASSEDICVTTDDDGIIDVVKNTGIDVPFKRPASLAADTSGSYEVIMHAVEFYEGIGKKYSKVLLLQPTSPFRKHEDFYRMAELYNKDTDMVVSVGKSHHNPYFSLFEENREGFLERSKKGSFNRRQDCPEVYFYNGSIYLMSINSLKKMPLHQFTRVKKYVMDDLYCLDIDSPLDWLICETIIKSGIL</sequence>
<evidence type="ECO:0000313" key="1">
    <source>
        <dbReference type="EMBL" id="RXF71621.1"/>
    </source>
</evidence>
<dbReference type="SUPFAM" id="SSF53448">
    <property type="entry name" value="Nucleotide-diphospho-sugar transferases"/>
    <property type="match status" value="1"/>
</dbReference>
<dbReference type="InterPro" id="IPR029044">
    <property type="entry name" value="Nucleotide-diphossugar_trans"/>
</dbReference>
<evidence type="ECO:0000313" key="2">
    <source>
        <dbReference type="Proteomes" id="UP000290848"/>
    </source>
</evidence>
<dbReference type="EMBL" id="RXOC01000002">
    <property type="protein sequence ID" value="RXF71621.1"/>
    <property type="molecule type" value="Genomic_DNA"/>
</dbReference>
<protein>
    <submittedName>
        <fullName evidence="1">Acylneuraminate cytidylyltransferase family protein</fullName>
    </submittedName>
</protein>
<keyword evidence="1" id="KW-0808">Transferase</keyword>
<organism evidence="1 2">
    <name type="scientific">Arcticibacter tournemirensis</name>
    <dbReference type="NCBI Taxonomy" id="699437"/>
    <lineage>
        <taxon>Bacteria</taxon>
        <taxon>Pseudomonadati</taxon>
        <taxon>Bacteroidota</taxon>
        <taxon>Sphingobacteriia</taxon>
        <taxon>Sphingobacteriales</taxon>
        <taxon>Sphingobacteriaceae</taxon>
        <taxon>Arcticibacter</taxon>
    </lineage>
</organism>
<dbReference type="InterPro" id="IPR050793">
    <property type="entry name" value="CMP-NeuNAc_synthase"/>
</dbReference>
<reference evidence="1 2" key="1">
    <citation type="submission" date="2018-12" db="EMBL/GenBank/DDBJ databases">
        <title>The Draft Genome Sequence of the Soil Bacterium Pedobacter tournemirensis R1.</title>
        <authorList>
            <person name="He J."/>
        </authorList>
    </citation>
    <scope>NUCLEOTIDE SEQUENCE [LARGE SCALE GENOMIC DNA]</scope>
    <source>
        <strain evidence="1 2">R1</strain>
    </source>
</reference>
<dbReference type="PANTHER" id="PTHR21485:SF6">
    <property type="entry name" value="N-ACYLNEURAMINATE CYTIDYLYLTRANSFERASE-RELATED"/>
    <property type="match status" value="1"/>
</dbReference>
<keyword evidence="1" id="KW-0548">Nucleotidyltransferase</keyword>
<dbReference type="Proteomes" id="UP000290848">
    <property type="component" value="Unassembled WGS sequence"/>
</dbReference>
<accession>A0A4Q0MDX0</accession>
<proteinExistence type="predicted"/>
<dbReference type="Gene3D" id="3.90.550.10">
    <property type="entry name" value="Spore Coat Polysaccharide Biosynthesis Protein SpsA, Chain A"/>
    <property type="match status" value="1"/>
</dbReference>